<organism evidence="1">
    <name type="scientific">Rhodopseudomonas palustris (strain BisB18)</name>
    <dbReference type="NCBI Taxonomy" id="316056"/>
    <lineage>
        <taxon>Bacteria</taxon>
        <taxon>Pseudomonadati</taxon>
        <taxon>Pseudomonadota</taxon>
        <taxon>Alphaproteobacteria</taxon>
        <taxon>Hyphomicrobiales</taxon>
        <taxon>Nitrobacteraceae</taxon>
        <taxon>Rhodopseudomonas</taxon>
    </lineage>
</organism>
<accession>Q21C66</accession>
<proteinExistence type="predicted"/>
<dbReference type="eggNOG" id="ENOG5033GXQ">
    <property type="taxonomic scope" value="Bacteria"/>
</dbReference>
<protein>
    <recommendedName>
        <fullName evidence="2">HEPN domain-containing protein</fullName>
    </recommendedName>
</protein>
<dbReference type="Gene3D" id="1.20.120.330">
    <property type="entry name" value="Nucleotidyltransferases domain 2"/>
    <property type="match status" value="1"/>
</dbReference>
<sequence>MTELEDRLLVVARDLCRRTGKRPREAFMRRAVSSAYYAVFHALCRLCADTIIGGIHHKSQAWQRVYRGVSHTGAKAVLTSSKELSAFPAEVADFGVAFVLLKKEREQADYSSAPFEKYFAGTESLVEQAANAIVILGKLEDAHRRALAAALLVKARTS</sequence>
<gene>
    <name evidence="1" type="ordered locus">RPC_0445</name>
</gene>
<dbReference type="EMBL" id="CP000301">
    <property type="protein sequence ID" value="ABD86020.1"/>
    <property type="molecule type" value="Genomic_DNA"/>
</dbReference>
<name>Q21C66_RHOPB</name>
<evidence type="ECO:0008006" key="2">
    <source>
        <dbReference type="Google" id="ProtNLM"/>
    </source>
</evidence>
<dbReference type="STRING" id="316056.RPC_0445"/>
<dbReference type="RefSeq" id="WP_011470928.1">
    <property type="nucleotide sequence ID" value="NC_007925.1"/>
</dbReference>
<dbReference type="KEGG" id="rpc:RPC_0445"/>
<dbReference type="HOGENOM" id="CLU_134986_0_0_5"/>
<dbReference type="OrthoDB" id="7845978at2"/>
<dbReference type="AlphaFoldDB" id="Q21C66"/>
<reference evidence="1" key="1">
    <citation type="submission" date="2006-03" db="EMBL/GenBank/DDBJ databases">
        <title>Complete sequence of Rhodopseudomonas palustris BisB18.</title>
        <authorList>
            <consortium name="US DOE Joint Genome Institute"/>
            <person name="Copeland A."/>
            <person name="Lucas S."/>
            <person name="Lapidus A."/>
            <person name="Barry K."/>
            <person name="Detter J.C."/>
            <person name="Glavina del Rio T."/>
            <person name="Hammon N."/>
            <person name="Israni S."/>
            <person name="Dalin E."/>
            <person name="Tice H."/>
            <person name="Pitluck S."/>
            <person name="Chain P."/>
            <person name="Malfatti S."/>
            <person name="Shin M."/>
            <person name="Vergez L."/>
            <person name="Schmutz J."/>
            <person name="Larimer F."/>
            <person name="Land M."/>
            <person name="Hauser L."/>
            <person name="Pelletier D.A."/>
            <person name="Kyrpides N."/>
            <person name="Anderson I."/>
            <person name="Oda Y."/>
            <person name="Harwood C.S."/>
            <person name="Richardson P."/>
        </authorList>
    </citation>
    <scope>NUCLEOTIDE SEQUENCE [LARGE SCALE GENOMIC DNA]</scope>
    <source>
        <strain evidence="1">BisB18</strain>
    </source>
</reference>
<evidence type="ECO:0000313" key="1">
    <source>
        <dbReference type="EMBL" id="ABD86020.1"/>
    </source>
</evidence>